<keyword evidence="9" id="KW-1185">Reference proteome</keyword>
<feature type="transmembrane region" description="Helical" evidence="7">
    <location>
        <begin position="207"/>
        <end position="228"/>
    </location>
</feature>
<organism evidence="8 9">
    <name type="scientific">Asticcacaulis aquaticus</name>
    <dbReference type="NCBI Taxonomy" id="2984212"/>
    <lineage>
        <taxon>Bacteria</taxon>
        <taxon>Pseudomonadati</taxon>
        <taxon>Pseudomonadota</taxon>
        <taxon>Alphaproteobacteria</taxon>
        <taxon>Caulobacterales</taxon>
        <taxon>Caulobacteraceae</taxon>
        <taxon>Asticcacaulis</taxon>
    </lineage>
</organism>
<feature type="transmembrane region" description="Helical" evidence="7">
    <location>
        <begin position="139"/>
        <end position="161"/>
    </location>
</feature>
<feature type="transmembrane region" description="Helical" evidence="7">
    <location>
        <begin position="29"/>
        <end position="51"/>
    </location>
</feature>
<comment type="subcellular location">
    <subcellularLocation>
        <location evidence="1">Membrane</location>
        <topology evidence="1">Multi-pass membrane protein</topology>
    </subcellularLocation>
</comment>
<dbReference type="NCBIfam" id="TIGR02783">
    <property type="entry name" value="TrbL_P"/>
    <property type="match status" value="1"/>
</dbReference>
<keyword evidence="3 7" id="KW-0812">Transmembrane</keyword>
<evidence type="ECO:0000313" key="9">
    <source>
        <dbReference type="Proteomes" id="UP001214854"/>
    </source>
</evidence>
<reference evidence="8 9" key="1">
    <citation type="submission" date="2023-01" db="EMBL/GenBank/DDBJ databases">
        <title>Novel species of the genus Asticcacaulis isolated from rivers.</title>
        <authorList>
            <person name="Lu H."/>
        </authorList>
    </citation>
    <scope>NUCLEOTIDE SEQUENCE [LARGE SCALE GENOMIC DNA]</scope>
    <source>
        <strain evidence="8 9">BYS171W</strain>
    </source>
</reference>
<keyword evidence="5 7" id="KW-0472">Membrane</keyword>
<evidence type="ECO:0000256" key="1">
    <source>
        <dbReference type="ARBA" id="ARBA00004141"/>
    </source>
</evidence>
<keyword evidence="4 7" id="KW-1133">Transmembrane helix</keyword>
<accession>A0ABT5HPY9</accession>
<sequence length="398" mass="40085">MTDLNIIDTFLDTFLAYLDSGFGLLKGDVGHLAAILIAIDVTLAALFWLLDEEAHLFGRLIRKVLYVGAFAFIITHFSFLAEVIYDSFAGLGLRAGGGGVSAHDLLRPGKLAATGFDAAHPLLEQIADLLGLDTVFGNLLTIVVLLVAWLLVILSFFLLAVQLFICVLEFKLTTLAGFVLVPFALWNKTAFLAERVLGNVVTSGIKVMVMAVIVGIGSGFFDTFITALDGQEPDLMQAMTLALASLTLLGLGLFGPTVASGLVSGAPQLGAGSVAGTLGAAAGAGLLAGGAVSGAARALAGAGSGGMQAISSAASKLGGGGGASAGASPPPPPPSPSAGSSPGATGSGTPGGDAAPPVWARKMQAEQRTRGRVQMVQAAIIAGDQASGSASPNLSQKD</sequence>
<protein>
    <submittedName>
        <fullName evidence="8">P-type conjugative transfer protein TrbL</fullName>
    </submittedName>
</protein>
<proteinExistence type="inferred from homology"/>
<feature type="transmembrane region" description="Helical" evidence="7">
    <location>
        <begin position="168"/>
        <end position="187"/>
    </location>
</feature>
<feature type="transmembrane region" description="Helical" evidence="7">
    <location>
        <begin position="269"/>
        <end position="289"/>
    </location>
</feature>
<feature type="transmembrane region" description="Helical" evidence="7">
    <location>
        <begin position="240"/>
        <end position="263"/>
    </location>
</feature>
<dbReference type="Proteomes" id="UP001214854">
    <property type="component" value="Unassembled WGS sequence"/>
</dbReference>
<comment type="similarity">
    <text evidence="2">Belongs to the TrbL/VirB6 family.</text>
</comment>
<evidence type="ECO:0000256" key="6">
    <source>
        <dbReference type="SAM" id="MobiDB-lite"/>
    </source>
</evidence>
<evidence type="ECO:0000256" key="3">
    <source>
        <dbReference type="ARBA" id="ARBA00022692"/>
    </source>
</evidence>
<evidence type="ECO:0000256" key="4">
    <source>
        <dbReference type="ARBA" id="ARBA00022989"/>
    </source>
</evidence>
<evidence type="ECO:0000256" key="2">
    <source>
        <dbReference type="ARBA" id="ARBA00007802"/>
    </source>
</evidence>
<gene>
    <name evidence="8" type="primary">trbL</name>
    <name evidence="8" type="ORF">PQU92_02540</name>
</gene>
<evidence type="ECO:0000256" key="5">
    <source>
        <dbReference type="ARBA" id="ARBA00023136"/>
    </source>
</evidence>
<dbReference type="InterPro" id="IPR007688">
    <property type="entry name" value="Conjugal_tfr_TrbL/VirB6"/>
</dbReference>
<evidence type="ECO:0000313" key="8">
    <source>
        <dbReference type="EMBL" id="MDC7682135.1"/>
    </source>
</evidence>
<dbReference type="InterPro" id="IPR014150">
    <property type="entry name" value="Conjugal_tfr_TrbL"/>
</dbReference>
<dbReference type="EMBL" id="JAQQKX010000001">
    <property type="protein sequence ID" value="MDC7682135.1"/>
    <property type="molecule type" value="Genomic_DNA"/>
</dbReference>
<feature type="region of interest" description="Disordered" evidence="6">
    <location>
        <begin position="318"/>
        <end position="373"/>
    </location>
</feature>
<dbReference type="RefSeq" id="WP_272746638.1">
    <property type="nucleotide sequence ID" value="NZ_JAQQKX010000001.1"/>
</dbReference>
<dbReference type="NCBIfam" id="NF010449">
    <property type="entry name" value="PRK13875.1"/>
    <property type="match status" value="1"/>
</dbReference>
<evidence type="ECO:0000256" key="7">
    <source>
        <dbReference type="SAM" id="Phobius"/>
    </source>
</evidence>
<comment type="caution">
    <text evidence="8">The sequence shown here is derived from an EMBL/GenBank/DDBJ whole genome shotgun (WGS) entry which is preliminary data.</text>
</comment>
<dbReference type="Pfam" id="PF04610">
    <property type="entry name" value="TrbL"/>
    <property type="match status" value="1"/>
</dbReference>
<feature type="transmembrane region" description="Helical" evidence="7">
    <location>
        <begin position="63"/>
        <end position="85"/>
    </location>
</feature>
<name>A0ABT5HPY9_9CAUL</name>